<dbReference type="EMBL" id="QRIA01000021">
    <property type="protein sequence ID" value="RHG16551.1"/>
    <property type="molecule type" value="Genomic_DNA"/>
</dbReference>
<dbReference type="PANTHER" id="PTHR11487">
    <property type="entry name" value="THIOESTERASE"/>
    <property type="match status" value="1"/>
</dbReference>
<dbReference type="InterPro" id="IPR012223">
    <property type="entry name" value="TEII"/>
</dbReference>
<name>A0A414SBI8_MEDGN</name>
<organism evidence="3 4">
    <name type="scientific">Mediterraneibacter gnavus</name>
    <name type="common">Ruminococcus gnavus</name>
    <dbReference type="NCBI Taxonomy" id="33038"/>
    <lineage>
        <taxon>Bacteria</taxon>
        <taxon>Bacillati</taxon>
        <taxon>Bacillota</taxon>
        <taxon>Clostridia</taxon>
        <taxon>Lachnospirales</taxon>
        <taxon>Lachnospiraceae</taxon>
        <taxon>Mediterraneibacter</taxon>
    </lineage>
</organism>
<dbReference type="RefSeq" id="WP_118263187.1">
    <property type="nucleotide sequence ID" value="NZ_CABHNE010000065.1"/>
</dbReference>
<dbReference type="AlphaFoldDB" id="A0A414SBI8"/>
<feature type="domain" description="Thioesterase" evidence="2">
    <location>
        <begin position="9"/>
        <end position="234"/>
    </location>
</feature>
<gene>
    <name evidence="3" type="ORF">DW270_13110</name>
</gene>
<sequence length="236" mass="27942">MDDNKEQIKLLLLPYAGGSALFYSRWVKYLSKHIKMVPIELPGRGMRFKEELCDDMSKTIEDIWHQVKAEITEGRYALFGYCIGTLIVYELLKKIKKENMPEPSHCFLCAYPAPDVPRKGKQMKIVNEEELMEEWINYSNVSRKQLMEKPYLRSMYEVWKSDCTMIDKYYFSGTKEKFDCNITLVNGTREQIFSLNELESWQTFCNKECNSYIVEGKHDFMKTNEKELIQIINKEI</sequence>
<dbReference type="InterPro" id="IPR001031">
    <property type="entry name" value="Thioesterase"/>
</dbReference>
<accession>A0A414SBI8</accession>
<proteinExistence type="inferred from homology"/>
<dbReference type="SUPFAM" id="SSF53474">
    <property type="entry name" value="alpha/beta-Hydrolases"/>
    <property type="match status" value="1"/>
</dbReference>
<dbReference type="Pfam" id="PF00975">
    <property type="entry name" value="Thioesterase"/>
    <property type="match status" value="1"/>
</dbReference>
<comment type="caution">
    <text evidence="3">The sequence shown here is derived from an EMBL/GenBank/DDBJ whole genome shotgun (WGS) entry which is preliminary data.</text>
</comment>
<evidence type="ECO:0000259" key="2">
    <source>
        <dbReference type="Pfam" id="PF00975"/>
    </source>
</evidence>
<dbReference type="Gene3D" id="3.40.50.1820">
    <property type="entry name" value="alpha/beta hydrolase"/>
    <property type="match status" value="1"/>
</dbReference>
<evidence type="ECO:0000313" key="3">
    <source>
        <dbReference type="EMBL" id="RHG16551.1"/>
    </source>
</evidence>
<evidence type="ECO:0000313" key="4">
    <source>
        <dbReference type="Proteomes" id="UP000285697"/>
    </source>
</evidence>
<protein>
    <submittedName>
        <fullName evidence="3">Thioesterase</fullName>
    </submittedName>
</protein>
<dbReference type="Proteomes" id="UP000285697">
    <property type="component" value="Unassembled WGS sequence"/>
</dbReference>
<dbReference type="PANTHER" id="PTHR11487:SF0">
    <property type="entry name" value="S-ACYL FATTY ACID SYNTHASE THIOESTERASE, MEDIUM CHAIN"/>
    <property type="match status" value="1"/>
</dbReference>
<dbReference type="GO" id="GO:0008610">
    <property type="term" value="P:lipid biosynthetic process"/>
    <property type="evidence" value="ECO:0007669"/>
    <property type="project" value="TreeGrafter"/>
</dbReference>
<evidence type="ECO:0000256" key="1">
    <source>
        <dbReference type="ARBA" id="ARBA00007169"/>
    </source>
</evidence>
<reference evidence="3 4" key="1">
    <citation type="submission" date="2018-08" db="EMBL/GenBank/DDBJ databases">
        <title>A genome reference for cultivated species of the human gut microbiota.</title>
        <authorList>
            <person name="Zou Y."/>
            <person name="Xue W."/>
            <person name="Luo G."/>
        </authorList>
    </citation>
    <scope>NUCLEOTIDE SEQUENCE [LARGE SCALE GENOMIC DNA]</scope>
    <source>
        <strain evidence="3 4">AM22-7AC</strain>
    </source>
</reference>
<comment type="similarity">
    <text evidence="1">Belongs to the thioesterase family.</text>
</comment>
<dbReference type="InterPro" id="IPR029058">
    <property type="entry name" value="AB_hydrolase_fold"/>
</dbReference>